<evidence type="ECO:0000313" key="1">
    <source>
        <dbReference type="EMBL" id="KAJ6757350.1"/>
    </source>
</evidence>
<organism evidence="1 2">
    <name type="scientific">Salix koriyanagi</name>
    <dbReference type="NCBI Taxonomy" id="2511006"/>
    <lineage>
        <taxon>Eukaryota</taxon>
        <taxon>Viridiplantae</taxon>
        <taxon>Streptophyta</taxon>
        <taxon>Embryophyta</taxon>
        <taxon>Tracheophyta</taxon>
        <taxon>Spermatophyta</taxon>
        <taxon>Magnoliopsida</taxon>
        <taxon>eudicotyledons</taxon>
        <taxon>Gunneridae</taxon>
        <taxon>Pentapetalae</taxon>
        <taxon>rosids</taxon>
        <taxon>fabids</taxon>
        <taxon>Malpighiales</taxon>
        <taxon>Salicaceae</taxon>
        <taxon>Saliceae</taxon>
        <taxon>Salix</taxon>
    </lineage>
</organism>
<sequence>MDQLKLIIKITNSGWRNGTPEVEKAIKKESKLGKNFSGKAKWRIIKCREFPTCKKFKTGNMTVSANIYITKNWNSLKTVATFGMPMEVYNSVIFVFTKFVYSATMFYVQRKTTATIPVSAKTIYTLIIRTLDQLIQ</sequence>
<name>A0A9Q1A3W0_9ROSI</name>
<gene>
    <name evidence="1" type="ORF">OIU74_026574</name>
</gene>
<dbReference type="EMBL" id="JAPFFM010000007">
    <property type="protein sequence ID" value="KAJ6757350.1"/>
    <property type="molecule type" value="Genomic_DNA"/>
</dbReference>
<dbReference type="AlphaFoldDB" id="A0A9Q1A3W0"/>
<evidence type="ECO:0000313" key="2">
    <source>
        <dbReference type="Proteomes" id="UP001151752"/>
    </source>
</evidence>
<protein>
    <submittedName>
        <fullName evidence="1">Uncharacterized protein</fullName>
    </submittedName>
</protein>
<accession>A0A9Q1A3W0</accession>
<reference evidence="1" key="1">
    <citation type="submission" date="2022-11" db="EMBL/GenBank/DDBJ databases">
        <authorList>
            <person name="Hyden B.L."/>
            <person name="Feng K."/>
            <person name="Yates T."/>
            <person name="Jawdy S."/>
            <person name="Smart L.B."/>
            <person name="Muchero W."/>
        </authorList>
    </citation>
    <scope>NUCLEOTIDE SEQUENCE</scope>
    <source>
        <tissue evidence="1">Shoot tip</tissue>
    </source>
</reference>
<comment type="caution">
    <text evidence="1">The sequence shown here is derived from an EMBL/GenBank/DDBJ whole genome shotgun (WGS) entry which is preliminary data.</text>
</comment>
<keyword evidence="2" id="KW-1185">Reference proteome</keyword>
<proteinExistence type="predicted"/>
<dbReference type="Proteomes" id="UP001151752">
    <property type="component" value="Chromosome 13"/>
</dbReference>
<reference evidence="1" key="2">
    <citation type="journal article" date="2023" name="Int. J. Mol. Sci.">
        <title>De Novo Assembly and Annotation of 11 Diverse Shrub Willow (Salix) Genomes Reveals Novel Gene Organization in Sex-Linked Regions.</title>
        <authorList>
            <person name="Hyden B."/>
            <person name="Feng K."/>
            <person name="Yates T.B."/>
            <person name="Jawdy S."/>
            <person name="Cereghino C."/>
            <person name="Smart L.B."/>
            <person name="Muchero W."/>
        </authorList>
    </citation>
    <scope>NUCLEOTIDE SEQUENCE</scope>
    <source>
        <tissue evidence="1">Shoot tip</tissue>
    </source>
</reference>